<evidence type="ECO:0000313" key="3">
    <source>
        <dbReference type="EMBL" id="TMM58793.1"/>
    </source>
</evidence>
<sequence>MKTHYSIILLLLTSLAAIAQNSKPSFDKEIEALFSEWNQHDTPGAAVAVVQKGKIIYSNEFGSANLEHQIPISAATKFKLNSLQNQIVAFAVLLLESQGKLSLEDNIQKYLPKMPDFGKPIKIRHLLTHTHGIPNVSTLQRLAGWEANDMKTREQALEIIYGLSASIYDAGDRYRFCDSGTLLATEIVAKVSGIPFTNFVENQVFKPLNMANTVYGTVENRVISNQSKMYSNSEDGFKNENAVYISSDFTLYSTAEDMARWMLNFESPKVGNLDLIKKMYLPTLLNDGSSTHGQGSSSYAVYGQFTSPYKGLKRIEQNGRNYGFVTYIAQFPEQDFGVVVLGNSLDFHAEGAALKIADLFLENDFIHEKTTVKKDSITKNDFIKLSIPELQKFCGSYWNKESSYMRKIHLKDGKLYYYRSEGNESELAPISKNTFVLTQEPDSYSIRFEQKSDKDLMIFAWGEGGNEFQYFNEKFDLVTYDTKQLAEFTGLFWCENLNVMYKLIMQDGVLTVSHNRSDDFAITPYKADKFTSDAYYFDNVEFERDKKGNINGFWIRTTNIGSQYFKKLGES</sequence>
<evidence type="ECO:0000259" key="2">
    <source>
        <dbReference type="Pfam" id="PF00144"/>
    </source>
</evidence>
<accession>A0A5S3PV03</accession>
<evidence type="ECO:0000256" key="1">
    <source>
        <dbReference type="SAM" id="SignalP"/>
    </source>
</evidence>
<keyword evidence="1" id="KW-0732">Signal</keyword>
<dbReference type="PANTHER" id="PTHR46825">
    <property type="entry name" value="D-ALANYL-D-ALANINE-CARBOXYPEPTIDASE/ENDOPEPTIDASE AMPH"/>
    <property type="match status" value="1"/>
</dbReference>
<dbReference type="AlphaFoldDB" id="A0A5S3PV03"/>
<feature type="domain" description="Beta-lactamase-related" evidence="2">
    <location>
        <begin position="37"/>
        <end position="355"/>
    </location>
</feature>
<dbReference type="Proteomes" id="UP000310314">
    <property type="component" value="Unassembled WGS sequence"/>
</dbReference>
<name>A0A5S3PV03_9FLAO</name>
<dbReference type="OrthoDB" id="9793489at2"/>
<dbReference type="PANTHER" id="PTHR46825:SF9">
    <property type="entry name" value="BETA-LACTAMASE-RELATED DOMAIN-CONTAINING PROTEIN"/>
    <property type="match status" value="1"/>
</dbReference>
<dbReference type="InterPro" id="IPR012338">
    <property type="entry name" value="Beta-lactam/transpept-like"/>
</dbReference>
<dbReference type="EMBL" id="VATY01000001">
    <property type="protein sequence ID" value="TMM58793.1"/>
    <property type="molecule type" value="Genomic_DNA"/>
</dbReference>
<dbReference type="InterPro" id="IPR001466">
    <property type="entry name" value="Beta-lactam-related"/>
</dbReference>
<dbReference type="SUPFAM" id="SSF56601">
    <property type="entry name" value="beta-lactamase/transpeptidase-like"/>
    <property type="match status" value="1"/>
</dbReference>
<dbReference type="RefSeq" id="WP_138656726.1">
    <property type="nucleotide sequence ID" value="NZ_VATY01000001.1"/>
</dbReference>
<proteinExistence type="predicted"/>
<protein>
    <submittedName>
        <fullName evidence="3">Beta-lactamase family protein</fullName>
    </submittedName>
</protein>
<comment type="caution">
    <text evidence="3">The sequence shown here is derived from an EMBL/GenBank/DDBJ whole genome shotgun (WGS) entry which is preliminary data.</text>
</comment>
<feature type="chain" id="PRO_5024285119" evidence="1">
    <location>
        <begin position="20"/>
        <end position="571"/>
    </location>
</feature>
<dbReference type="InterPro" id="IPR050491">
    <property type="entry name" value="AmpC-like"/>
</dbReference>
<organism evidence="3 4">
    <name type="scientific">Maribacter algarum</name>
    <name type="common">ex Zhang et al. 2020</name>
    <dbReference type="NCBI Taxonomy" id="2578118"/>
    <lineage>
        <taxon>Bacteria</taxon>
        <taxon>Pseudomonadati</taxon>
        <taxon>Bacteroidota</taxon>
        <taxon>Flavobacteriia</taxon>
        <taxon>Flavobacteriales</taxon>
        <taxon>Flavobacteriaceae</taxon>
        <taxon>Maribacter</taxon>
    </lineage>
</organism>
<gene>
    <name evidence="3" type="ORF">FEE95_05015</name>
</gene>
<keyword evidence="4" id="KW-1185">Reference proteome</keyword>
<dbReference type="Gene3D" id="3.40.710.10">
    <property type="entry name" value="DD-peptidase/beta-lactamase superfamily"/>
    <property type="match status" value="1"/>
</dbReference>
<feature type="signal peptide" evidence="1">
    <location>
        <begin position="1"/>
        <end position="19"/>
    </location>
</feature>
<dbReference type="Pfam" id="PF00144">
    <property type="entry name" value="Beta-lactamase"/>
    <property type="match status" value="1"/>
</dbReference>
<evidence type="ECO:0000313" key="4">
    <source>
        <dbReference type="Proteomes" id="UP000310314"/>
    </source>
</evidence>
<reference evidence="3 4" key="1">
    <citation type="submission" date="2019-05" db="EMBL/GenBank/DDBJ databases">
        <authorList>
            <person name="Zhang J.-Y."/>
            <person name="Feg X."/>
            <person name="Du Z.-J."/>
        </authorList>
    </citation>
    <scope>NUCLEOTIDE SEQUENCE [LARGE SCALE GENOMIC DNA]</scope>
    <source>
        <strain evidence="3 4">RZ26</strain>
    </source>
</reference>